<organism evidence="2 3">
    <name type="scientific">Devosia albogilva</name>
    <dbReference type="NCBI Taxonomy" id="429726"/>
    <lineage>
        <taxon>Bacteria</taxon>
        <taxon>Pseudomonadati</taxon>
        <taxon>Pseudomonadota</taxon>
        <taxon>Alphaproteobacteria</taxon>
        <taxon>Hyphomicrobiales</taxon>
        <taxon>Devosiaceae</taxon>
        <taxon>Devosia</taxon>
    </lineage>
</organism>
<accession>A0ABW5QNF1</accession>
<sequence length="109" mass="12696">MVLMMSRPWKHPKTGVYWLRRRVPADLQALVGRTEEKHTLGTKDPAEAKKRFAVALADLEVRWSNLRSASRTISEREGNELAQPFYESYLAAFRNNPSSQTEWDVQRHQ</sequence>
<dbReference type="RefSeq" id="WP_386834742.1">
    <property type="nucleotide sequence ID" value="NZ_JBHUNP010000001.1"/>
</dbReference>
<dbReference type="EMBL" id="JBHUNP010000001">
    <property type="protein sequence ID" value="MFD2649259.1"/>
    <property type="molecule type" value="Genomic_DNA"/>
</dbReference>
<name>A0ABW5QNF1_9HYPH</name>
<proteinExistence type="predicted"/>
<comment type="caution">
    <text evidence="2">The sequence shown here is derived from an EMBL/GenBank/DDBJ whole genome shotgun (WGS) entry which is preliminary data.</text>
</comment>
<reference evidence="3" key="1">
    <citation type="journal article" date="2019" name="Int. J. Syst. Evol. Microbiol.">
        <title>The Global Catalogue of Microorganisms (GCM) 10K type strain sequencing project: providing services to taxonomists for standard genome sequencing and annotation.</title>
        <authorList>
            <consortium name="The Broad Institute Genomics Platform"/>
            <consortium name="The Broad Institute Genome Sequencing Center for Infectious Disease"/>
            <person name="Wu L."/>
            <person name="Ma J."/>
        </authorList>
    </citation>
    <scope>NUCLEOTIDE SEQUENCE [LARGE SCALE GENOMIC DNA]</scope>
    <source>
        <strain evidence="3">CCM 7427</strain>
    </source>
</reference>
<evidence type="ECO:0000313" key="3">
    <source>
        <dbReference type="Proteomes" id="UP001597521"/>
    </source>
</evidence>
<protein>
    <submittedName>
        <fullName evidence="2">DUF6538 domain-containing protein</fullName>
    </submittedName>
</protein>
<keyword evidence="3" id="KW-1185">Reference proteome</keyword>
<evidence type="ECO:0000313" key="2">
    <source>
        <dbReference type="EMBL" id="MFD2649259.1"/>
    </source>
</evidence>
<gene>
    <name evidence="2" type="ORF">ACFSX5_15835</name>
</gene>
<evidence type="ECO:0000259" key="1">
    <source>
        <dbReference type="Pfam" id="PF20172"/>
    </source>
</evidence>
<feature type="domain" description="DUF6538" evidence="1">
    <location>
        <begin position="13"/>
        <end position="67"/>
    </location>
</feature>
<dbReference type="Pfam" id="PF20172">
    <property type="entry name" value="DUF6538"/>
    <property type="match status" value="1"/>
</dbReference>
<dbReference type="InterPro" id="IPR046668">
    <property type="entry name" value="DUF6538"/>
</dbReference>
<dbReference type="Proteomes" id="UP001597521">
    <property type="component" value="Unassembled WGS sequence"/>
</dbReference>